<evidence type="ECO:0000313" key="3">
    <source>
        <dbReference type="Proteomes" id="UP000002774"/>
    </source>
</evidence>
<name>H1YDS3_9SPHI</name>
<reference evidence="2" key="1">
    <citation type="submission" date="2011-09" db="EMBL/GenBank/DDBJ databases">
        <title>The permanent draft genome of Mucilaginibacter paludis DSM 18603.</title>
        <authorList>
            <consortium name="US DOE Joint Genome Institute (JGI-PGF)"/>
            <person name="Lucas S."/>
            <person name="Han J."/>
            <person name="Lapidus A."/>
            <person name="Bruce D."/>
            <person name="Goodwin L."/>
            <person name="Pitluck S."/>
            <person name="Peters L."/>
            <person name="Kyrpides N."/>
            <person name="Mavromatis K."/>
            <person name="Ivanova N."/>
            <person name="Mikhailova N."/>
            <person name="Held B."/>
            <person name="Detter J.C."/>
            <person name="Tapia R."/>
            <person name="Han C."/>
            <person name="Land M."/>
            <person name="Hauser L."/>
            <person name="Markowitz V."/>
            <person name="Cheng J.-F."/>
            <person name="Hugenholtz P."/>
            <person name="Woyke T."/>
            <person name="Wu D."/>
            <person name="Tindall B."/>
            <person name="Brambilla E."/>
            <person name="Klenk H.-P."/>
            <person name="Eisen J.A."/>
        </authorList>
    </citation>
    <scope>NUCLEOTIDE SEQUENCE [LARGE SCALE GENOMIC DNA]</scope>
    <source>
        <strain evidence="2">DSM 18603</strain>
    </source>
</reference>
<evidence type="ECO:0000313" key="2">
    <source>
        <dbReference type="EMBL" id="EHQ30762.1"/>
    </source>
</evidence>
<gene>
    <name evidence="2" type="ORF">Mucpa_6712</name>
</gene>
<accession>H1YDS3</accession>
<sequence>MERKTQIKIIEAIEQVPSVKTILETARETKLKLCFEGDFQQQRERIGLELKNELPGFQVSVHTIQPEINICKLISNAEIEANELFFEQCAKDYRALAERLILMLSTKLGIKINNSFPLISFNELKNSKKQIGKLAAWRYNLHGYHCGFEHSSTGQLIEVPLVFGLEFGDLDPYFFTRYIKSTPQYQPLPVCIYEDYADGVRIIETMLSLGKYERITSNINNHFGVAVTDREKIAIHIYEPDPDDFTPSRFSIRRFLGLK</sequence>
<dbReference type="InterPro" id="IPR054191">
    <property type="entry name" value="DUF6896"/>
</dbReference>
<dbReference type="Pfam" id="PF21837">
    <property type="entry name" value="DUF6896"/>
    <property type="match status" value="1"/>
</dbReference>
<dbReference type="RefSeq" id="WP_008512725.1">
    <property type="nucleotide sequence ID" value="NZ_CM001403.1"/>
</dbReference>
<keyword evidence="3" id="KW-1185">Reference proteome</keyword>
<evidence type="ECO:0000259" key="1">
    <source>
        <dbReference type="Pfam" id="PF21837"/>
    </source>
</evidence>
<dbReference type="AlphaFoldDB" id="H1YDS3"/>
<proteinExistence type="predicted"/>
<protein>
    <recommendedName>
        <fullName evidence="1">DUF6896 domain-containing protein</fullName>
    </recommendedName>
</protein>
<feature type="domain" description="DUF6896" evidence="1">
    <location>
        <begin position="86"/>
        <end position="215"/>
    </location>
</feature>
<dbReference type="EMBL" id="CM001403">
    <property type="protein sequence ID" value="EHQ30762.1"/>
    <property type="molecule type" value="Genomic_DNA"/>
</dbReference>
<dbReference type="HOGENOM" id="CLU_091285_0_0_10"/>
<organism evidence="2 3">
    <name type="scientific">Mucilaginibacter paludis DSM 18603</name>
    <dbReference type="NCBI Taxonomy" id="714943"/>
    <lineage>
        <taxon>Bacteria</taxon>
        <taxon>Pseudomonadati</taxon>
        <taxon>Bacteroidota</taxon>
        <taxon>Sphingobacteriia</taxon>
        <taxon>Sphingobacteriales</taxon>
        <taxon>Sphingobacteriaceae</taxon>
        <taxon>Mucilaginibacter</taxon>
    </lineage>
</organism>
<dbReference type="Proteomes" id="UP000002774">
    <property type="component" value="Chromosome"/>
</dbReference>
<dbReference type="eggNOG" id="ENOG502ZBXN">
    <property type="taxonomic scope" value="Bacteria"/>
</dbReference>